<dbReference type="AlphaFoldDB" id="X1VZG1"/>
<comment type="caution">
    <text evidence="2">The sequence shown here is derived from an EMBL/GenBank/DDBJ whole genome shotgun (WGS) entry which is preliminary data.</text>
</comment>
<feature type="domain" description="Response regulatory" evidence="1">
    <location>
        <begin position="1"/>
        <end position="40"/>
    </location>
</feature>
<evidence type="ECO:0000259" key="1">
    <source>
        <dbReference type="PROSITE" id="PS50110"/>
    </source>
</evidence>
<feature type="non-terminal residue" evidence="2">
    <location>
        <position position="40"/>
    </location>
</feature>
<dbReference type="SUPFAM" id="SSF52172">
    <property type="entry name" value="CheY-like"/>
    <property type="match status" value="1"/>
</dbReference>
<dbReference type="InterPro" id="IPR011006">
    <property type="entry name" value="CheY-like_superfamily"/>
</dbReference>
<name>X1VZG1_9ZZZZ</name>
<gene>
    <name evidence="2" type="ORF">S12H4_63453</name>
</gene>
<dbReference type="Gene3D" id="3.40.50.2300">
    <property type="match status" value="1"/>
</dbReference>
<protein>
    <recommendedName>
        <fullName evidence="1">Response regulatory domain-containing protein</fullName>
    </recommendedName>
</protein>
<reference evidence="2" key="1">
    <citation type="journal article" date="2014" name="Front. Microbiol.">
        <title>High frequency of phylogenetically diverse reductive dehalogenase-homologous genes in deep subseafloor sedimentary metagenomes.</title>
        <authorList>
            <person name="Kawai M."/>
            <person name="Futagami T."/>
            <person name="Toyoda A."/>
            <person name="Takaki Y."/>
            <person name="Nishi S."/>
            <person name="Hori S."/>
            <person name="Arai W."/>
            <person name="Tsubouchi T."/>
            <person name="Morono Y."/>
            <person name="Uchiyama I."/>
            <person name="Ito T."/>
            <person name="Fujiyama A."/>
            <person name="Inagaki F."/>
            <person name="Takami H."/>
        </authorList>
    </citation>
    <scope>NUCLEOTIDE SEQUENCE</scope>
    <source>
        <strain evidence="2">Expedition CK06-06</strain>
    </source>
</reference>
<dbReference type="GO" id="GO:0000160">
    <property type="term" value="P:phosphorelay signal transduction system"/>
    <property type="evidence" value="ECO:0007669"/>
    <property type="project" value="InterPro"/>
</dbReference>
<feature type="non-terminal residue" evidence="2">
    <location>
        <position position="1"/>
    </location>
</feature>
<dbReference type="EMBL" id="BARW01043200">
    <property type="protein sequence ID" value="GAJ18395.1"/>
    <property type="molecule type" value="Genomic_DNA"/>
</dbReference>
<proteinExistence type="predicted"/>
<evidence type="ECO:0000313" key="2">
    <source>
        <dbReference type="EMBL" id="GAJ18395.1"/>
    </source>
</evidence>
<organism evidence="2">
    <name type="scientific">marine sediment metagenome</name>
    <dbReference type="NCBI Taxonomy" id="412755"/>
    <lineage>
        <taxon>unclassified sequences</taxon>
        <taxon>metagenomes</taxon>
        <taxon>ecological metagenomes</taxon>
    </lineage>
</organism>
<dbReference type="PROSITE" id="PS50110">
    <property type="entry name" value="RESPONSE_REGULATORY"/>
    <property type="match status" value="1"/>
</dbReference>
<sequence>DGWSVLNEIKHDAELSKIPVIVITAVAESLQRKRTLRMGA</sequence>
<accession>X1VZG1</accession>
<dbReference type="InterPro" id="IPR001789">
    <property type="entry name" value="Sig_transdc_resp-reg_receiver"/>
</dbReference>